<accession>A0A0A9HQU3</accession>
<feature type="region of interest" description="Disordered" evidence="1">
    <location>
        <begin position="1"/>
        <end position="28"/>
    </location>
</feature>
<dbReference type="EMBL" id="GBRH01159707">
    <property type="protein sequence ID" value="JAE38189.1"/>
    <property type="molecule type" value="Transcribed_RNA"/>
</dbReference>
<organism evidence="2">
    <name type="scientific">Arundo donax</name>
    <name type="common">Giant reed</name>
    <name type="synonym">Donax arundinaceus</name>
    <dbReference type="NCBI Taxonomy" id="35708"/>
    <lineage>
        <taxon>Eukaryota</taxon>
        <taxon>Viridiplantae</taxon>
        <taxon>Streptophyta</taxon>
        <taxon>Embryophyta</taxon>
        <taxon>Tracheophyta</taxon>
        <taxon>Spermatophyta</taxon>
        <taxon>Magnoliopsida</taxon>
        <taxon>Liliopsida</taxon>
        <taxon>Poales</taxon>
        <taxon>Poaceae</taxon>
        <taxon>PACMAD clade</taxon>
        <taxon>Arundinoideae</taxon>
        <taxon>Arundineae</taxon>
        <taxon>Arundo</taxon>
    </lineage>
</organism>
<feature type="compositionally biased region" description="Basic residues" evidence="1">
    <location>
        <begin position="1"/>
        <end position="13"/>
    </location>
</feature>
<proteinExistence type="predicted"/>
<name>A0A0A9HQU3_ARUDO</name>
<reference evidence="2" key="1">
    <citation type="submission" date="2014-09" db="EMBL/GenBank/DDBJ databases">
        <authorList>
            <person name="Magalhaes I.L.F."/>
            <person name="Oliveira U."/>
            <person name="Santos F.R."/>
            <person name="Vidigal T.H.D.A."/>
            <person name="Brescovit A.D."/>
            <person name="Santos A.J."/>
        </authorList>
    </citation>
    <scope>NUCLEOTIDE SEQUENCE</scope>
    <source>
        <tissue evidence="2">Shoot tissue taken approximately 20 cm above the soil surface</tissue>
    </source>
</reference>
<evidence type="ECO:0000256" key="1">
    <source>
        <dbReference type="SAM" id="MobiDB-lite"/>
    </source>
</evidence>
<protein>
    <submittedName>
        <fullName evidence="2">Uncharacterized protein</fullName>
    </submittedName>
</protein>
<dbReference type="AlphaFoldDB" id="A0A0A9HQU3"/>
<reference evidence="2" key="2">
    <citation type="journal article" date="2015" name="Data Brief">
        <title>Shoot transcriptome of the giant reed, Arundo donax.</title>
        <authorList>
            <person name="Barrero R.A."/>
            <person name="Guerrero F.D."/>
            <person name="Moolhuijzen P."/>
            <person name="Goolsby J.A."/>
            <person name="Tidwell J."/>
            <person name="Bellgard S.E."/>
            <person name="Bellgard M.I."/>
        </authorList>
    </citation>
    <scope>NUCLEOTIDE SEQUENCE</scope>
    <source>
        <tissue evidence="2">Shoot tissue taken approximately 20 cm above the soil surface</tissue>
    </source>
</reference>
<evidence type="ECO:0000313" key="2">
    <source>
        <dbReference type="EMBL" id="JAE38189.1"/>
    </source>
</evidence>
<sequence>MHHCRPHSPRHSAHTMSGTALAPRAQLP</sequence>